<accession>A0ABU1UXY3</accession>
<dbReference type="Gene3D" id="2.60.40.1080">
    <property type="match status" value="1"/>
</dbReference>
<dbReference type="Gene3D" id="2.60.40.10">
    <property type="entry name" value="Immunoglobulins"/>
    <property type="match status" value="6"/>
</dbReference>
<dbReference type="Proteomes" id="UP001253595">
    <property type="component" value="Unassembled WGS sequence"/>
</dbReference>
<keyword evidence="1" id="KW-0732">Signal</keyword>
<feature type="domain" description="Fibronectin type-III" evidence="3">
    <location>
        <begin position="1097"/>
        <end position="1186"/>
    </location>
</feature>
<dbReference type="Gene3D" id="2.40.160.20">
    <property type="match status" value="1"/>
</dbReference>
<feature type="chain" id="PRO_5046200299" evidence="1">
    <location>
        <begin position="43"/>
        <end position="2395"/>
    </location>
</feature>
<feature type="domain" description="Cadherin" evidence="2">
    <location>
        <begin position="1451"/>
        <end position="1551"/>
    </location>
</feature>
<feature type="domain" description="Fibronectin type-III" evidence="3">
    <location>
        <begin position="1270"/>
        <end position="1359"/>
    </location>
</feature>
<evidence type="ECO:0000313" key="5">
    <source>
        <dbReference type="Proteomes" id="UP001253595"/>
    </source>
</evidence>
<dbReference type="PANTHER" id="PTHR34720">
    <property type="entry name" value="MICROCYSTIN DEPENDENT PROTEIN"/>
    <property type="match status" value="1"/>
</dbReference>
<dbReference type="InterPro" id="IPR010221">
    <property type="entry name" value="VCBS_dom"/>
</dbReference>
<proteinExistence type="predicted"/>
<dbReference type="InterPro" id="IPR053784">
    <property type="entry name" value="Choice_anch_U_dom"/>
</dbReference>
<dbReference type="Gene3D" id="2.60.40.60">
    <property type="entry name" value="Cadherins"/>
    <property type="match status" value="1"/>
</dbReference>
<dbReference type="SMART" id="SM00060">
    <property type="entry name" value="FN3"/>
    <property type="match status" value="5"/>
</dbReference>
<dbReference type="RefSeq" id="WP_310071907.1">
    <property type="nucleotide sequence ID" value="NZ_JAVDVX010000003.1"/>
</dbReference>
<evidence type="ECO:0000256" key="1">
    <source>
        <dbReference type="SAM" id="SignalP"/>
    </source>
</evidence>
<feature type="signal peptide" evidence="1">
    <location>
        <begin position="1"/>
        <end position="42"/>
    </location>
</feature>
<evidence type="ECO:0000259" key="3">
    <source>
        <dbReference type="PROSITE" id="PS50853"/>
    </source>
</evidence>
<feature type="domain" description="Fibronectin type-III" evidence="3">
    <location>
        <begin position="922"/>
        <end position="1012"/>
    </location>
</feature>
<dbReference type="CDD" id="cd00063">
    <property type="entry name" value="FN3"/>
    <property type="match status" value="5"/>
</dbReference>
<dbReference type="InterPro" id="IPR013783">
    <property type="entry name" value="Ig-like_fold"/>
</dbReference>
<dbReference type="EMBL" id="JAVDVX010000003">
    <property type="protein sequence ID" value="MDR7089977.1"/>
    <property type="molecule type" value="Genomic_DNA"/>
</dbReference>
<keyword evidence="5" id="KW-1185">Reference proteome</keyword>
<protein>
    <submittedName>
        <fullName evidence="4">VCBS repeat-containing protein</fullName>
    </submittedName>
</protein>
<gene>
    <name evidence="4" type="ORF">J2X05_001999</name>
</gene>
<dbReference type="InterPro" id="IPR015919">
    <property type="entry name" value="Cadherin-like_sf"/>
</dbReference>
<dbReference type="InterPro" id="IPR011250">
    <property type="entry name" value="OMP/PagP_B-barrel"/>
</dbReference>
<dbReference type="PROSITE" id="PS50268">
    <property type="entry name" value="CADHERIN_2"/>
    <property type="match status" value="1"/>
</dbReference>
<feature type="domain" description="Fibronectin type-III" evidence="3">
    <location>
        <begin position="569"/>
        <end position="661"/>
    </location>
</feature>
<comment type="caution">
    <text evidence="4">The sequence shown here is derived from an EMBL/GenBank/DDBJ whole genome shotgun (WGS) entry which is preliminary data.</text>
</comment>
<organism evidence="4 5">
    <name type="scientific">Cellvibrio fibrivorans</name>
    <dbReference type="NCBI Taxonomy" id="126350"/>
    <lineage>
        <taxon>Bacteria</taxon>
        <taxon>Pseudomonadati</taxon>
        <taxon>Pseudomonadota</taxon>
        <taxon>Gammaproteobacteria</taxon>
        <taxon>Cellvibrionales</taxon>
        <taxon>Cellvibrionaceae</taxon>
        <taxon>Cellvibrio</taxon>
    </lineage>
</organism>
<evidence type="ECO:0000313" key="4">
    <source>
        <dbReference type="EMBL" id="MDR7089977.1"/>
    </source>
</evidence>
<dbReference type="PROSITE" id="PS50853">
    <property type="entry name" value="FN3"/>
    <property type="match status" value="5"/>
</dbReference>
<evidence type="ECO:0000259" key="2">
    <source>
        <dbReference type="PROSITE" id="PS50268"/>
    </source>
</evidence>
<name>A0ABU1UXY3_9GAMM</name>
<dbReference type="NCBIfam" id="NF041766">
    <property type="entry name" value="choice_anch_U"/>
    <property type="match status" value="1"/>
</dbReference>
<dbReference type="SUPFAM" id="SSF49313">
    <property type="entry name" value="Cadherin-like"/>
    <property type="match status" value="1"/>
</dbReference>
<reference evidence="4 5" key="1">
    <citation type="submission" date="2023-07" db="EMBL/GenBank/DDBJ databases">
        <title>Sorghum-associated microbial communities from plants grown in Nebraska, USA.</title>
        <authorList>
            <person name="Schachtman D."/>
        </authorList>
    </citation>
    <scope>NUCLEOTIDE SEQUENCE [LARGE SCALE GENOMIC DNA]</scope>
    <source>
        <strain evidence="4 5">BE190</strain>
    </source>
</reference>
<sequence>MWWITSNSVKQIKAAYAKTHLLKWRSLLFGAALAMVMPTAYAVTPADQNFNAQSVGNKGSNSVTIDGIIYSNNDVAQIQIVNDGDIATGAEFALGYRSSGPNSSTVVGFKTSDGDEFKLNTFVVSTGLGGTTNLTIKGYRDNSEVISTTYNLGGIFFGTFNVSANASWEYIDEVRISGSDLDIDIDDIDFSPPVIPAPTITSATYNTSTGALVVTGTNFTATGGATNDVDASDFTLTGEGGSTYTLTDTADVEISSVTSFTLTLSATDRAAVNLIVNKNGTSSTGGTTYNLAGAAGFIADSAATADLTGNGITATVAAPTVTSATYDASTGVLVATGTNLKKLTGATNEIIANKFTLTGEGGSTYTLTDTANVEISSGTSFTLTLSATDKAGANLILNKNGTLSTDISTYNLAAAEDWNAGADAGVAIVDTTGNGVTVSNVAAPTITSATYNASTGALVVTSTGLLKSNGATNDIVANKFTFTGQGGSTYALTDTSDVEVTSGTSFTLTLSSTDKDAVNLILNKNGTSSIGGTTYNLAAAEDWAAGADSAVVVADLTGNGITTSNALSAPDAPTIGTATAGDGQVSVTFTAPGNNGGSAITTYTATASPGGAFGTCAGPAACTATVTGLSNGTAYTFTVTATNAIGTSTASGASNSATPKANQTIAFANPGAQNFGTTPTLSASTTSVLTVTFSSSTTGVCTITSGGVLTFVTAGSCTIDADQAGDSATNPAPTVSQTFTVNPVVPGAPTIGTATAGDTQATVTFTAPASTGGASILAGGYTVTASPGGATGTGSSSPITVTGLSNGVAYTFTVTATNSAGTGAASAASNSIIPASPQTITFANPGTRSFGTSPTLTASSSAGGGYVVTFTSSTTSVCTITSGGVLTFITAGTCTINANQAGDSSFLAAPQVSQSFTVSPVVPDAPTIGTAIAGDTQASVAFTAPVNTGGTSITGYTVTVSPPDVAPVNGASSPIVITGLTNGQAYTFTVTADNSAGTSPASAASNSITPAAIQTITFANPGAQNFGTSPTLTASTDATGLTPTFTSSTPAVCTITTGGALTFVTAGTCTINADQAGDASYLPAPQVTNSFTVNAVVPGAPTIGAATAGNAQATVAFTAPASNGGSVITGYTVTASPGGATASGASSPLTVSGLTNGTSYTFSVTATNVIGSGSASGASNAVTPRGTQTINFSSPGNQILGTPLTVTASASSGLTPVFSSTTNAVCTVTSGGVVTLVAIGTCTLTADQAGNASWLAAPSVSRSFSVNPAVPGAPTAAIAVPGDTSASVSFNAPANNGGAAITSYTVTASPGGITATGTGSPINVTGLTNGTAYSFRVSASNTAGAGAQSAVSNTVTPIGGQTISFTDPGDHPLGVALTVTATASSGLVPVFTSSTLSICTVTPEGVVTLLMEGTCTLNADEAGNTAFNPAPTVSHSFTVLPPPNQPPVISQGSEVSVTMSEDGVPTAFALMLDATDGDSDPLSWTMSGPAQQGTASVSATGNVSYQPAADYHGSDSFVVQVSDGEDAASITVSVTIESVNDLPVISGAPALTVDQDVAYGFTPTAADVDAADVLTFSIANKPTWASFNTATGALTGTPANADAGISGGIVISVNDGTVTVALPAFEIEVIATIDPLQPIVTPPADLELNATALFTPVSLRQLLGLASGATQAQIEQALKTMASDGVSGNSCCTASLEGLGVGNVLQLSPGRHEIKWKATNAVGVTGEAIQVVNIKPLVSLSKSQVAVRGSNVEFKVLLNGASPVYPLTVTYAIDASTTATAQEHNLVSGTATFTQSGQIELAIPVALAAVTGFSDSQLVVVLGDGVNAGAANRHVIDLRQGNVPPVVSMAISQGGVGTSLITTTGGPVTVTATVTDANPGDTHSFNWSATSGLADTDGNPTNATRVFDPSGLNGSNQVQVAVSDSAGVTVNASVYFRVVTALPVLDTNTDTDLDGIGDSLEGTGDSDDNGIPDYLDNMPSSNILPQQSNTTNAYLIECDPGVRCGLGLFARSGNSGGVQILDQEVGTLDDLVIDPAFEPVGGVFDFAIRDLPTPGQSVRVVIPQRSAIPANAVYRKYQRGAWVTFVSDADNAVHSAAGNPGYCPPPGSAEWTPGLTAGHVCVQLTIEDGGPNDDDGLVNSAVVDPGAVSEAKAVEPPPSKPPVQVNSKGGGAVPVLWLLLLGCLVIAKRATPARLAAIALAAFSINTQALENTYFRLDVFTVNSSQSEADFTGALQDAGHEFTLDSYDDSRTGFQIAAGYRWSELTYSEVGYLDLGDVEVNLSLDGDADLDAFAGDFAKEYPVTATGVTLVQGLSFKAGSAITLSAEAGAFIWNSEVELEKAAFALEEDDGVDPLAGVKIDLALSDAFSLGLSGRRIFFGDQDIDLYALSSSFSF</sequence>
<dbReference type="NCBIfam" id="TIGR01965">
    <property type="entry name" value="VCBS_repeat"/>
    <property type="match status" value="1"/>
</dbReference>
<dbReference type="InterPro" id="IPR008964">
    <property type="entry name" value="Invasin/intimin_cell_adhesion"/>
</dbReference>
<dbReference type="InterPro" id="IPR003961">
    <property type="entry name" value="FN3_dom"/>
</dbReference>
<dbReference type="Pfam" id="PF17963">
    <property type="entry name" value="Big_9"/>
    <property type="match status" value="1"/>
</dbReference>
<dbReference type="Pfam" id="PF00041">
    <property type="entry name" value="fn3"/>
    <property type="match status" value="5"/>
</dbReference>
<dbReference type="InterPro" id="IPR002126">
    <property type="entry name" value="Cadherin-like_dom"/>
</dbReference>
<feature type="domain" description="Fibronectin type-III" evidence="3">
    <location>
        <begin position="745"/>
        <end position="836"/>
    </location>
</feature>
<dbReference type="SUPFAM" id="SSF49265">
    <property type="entry name" value="Fibronectin type III"/>
    <property type="match status" value="4"/>
</dbReference>
<dbReference type="SUPFAM" id="SSF49373">
    <property type="entry name" value="Invasin/intimin cell-adhesion fragments"/>
    <property type="match status" value="1"/>
</dbReference>
<dbReference type="InterPro" id="IPR036116">
    <property type="entry name" value="FN3_sf"/>
</dbReference>
<dbReference type="PANTHER" id="PTHR34720:SF9">
    <property type="entry name" value="BLR4714 PROTEIN"/>
    <property type="match status" value="1"/>
</dbReference>
<dbReference type="SUPFAM" id="SSF56925">
    <property type="entry name" value="OMPA-like"/>
    <property type="match status" value="1"/>
</dbReference>